<keyword evidence="1" id="KW-0472">Membrane</keyword>
<evidence type="ECO:0000313" key="2">
    <source>
        <dbReference type="EMBL" id="MCD7451912.1"/>
    </source>
</evidence>
<feature type="transmembrane region" description="Helical" evidence="1">
    <location>
        <begin position="40"/>
        <end position="58"/>
    </location>
</feature>
<dbReference type="EMBL" id="JACEIK010000186">
    <property type="protein sequence ID" value="MCD7451912.1"/>
    <property type="molecule type" value="Genomic_DNA"/>
</dbReference>
<organism evidence="2 3">
    <name type="scientific">Datura stramonium</name>
    <name type="common">Jimsonweed</name>
    <name type="synonym">Common thornapple</name>
    <dbReference type="NCBI Taxonomy" id="4076"/>
    <lineage>
        <taxon>Eukaryota</taxon>
        <taxon>Viridiplantae</taxon>
        <taxon>Streptophyta</taxon>
        <taxon>Embryophyta</taxon>
        <taxon>Tracheophyta</taxon>
        <taxon>Spermatophyta</taxon>
        <taxon>Magnoliopsida</taxon>
        <taxon>eudicotyledons</taxon>
        <taxon>Gunneridae</taxon>
        <taxon>Pentapetalae</taxon>
        <taxon>asterids</taxon>
        <taxon>lamiids</taxon>
        <taxon>Solanales</taxon>
        <taxon>Solanaceae</taxon>
        <taxon>Solanoideae</taxon>
        <taxon>Datureae</taxon>
        <taxon>Datura</taxon>
    </lineage>
</organism>
<dbReference type="Proteomes" id="UP000823775">
    <property type="component" value="Unassembled WGS sequence"/>
</dbReference>
<comment type="caution">
    <text evidence="2">The sequence shown here is derived from an EMBL/GenBank/DDBJ whole genome shotgun (WGS) entry which is preliminary data.</text>
</comment>
<proteinExistence type="predicted"/>
<keyword evidence="1" id="KW-0812">Transmembrane</keyword>
<name>A0ABS8RZ85_DATST</name>
<feature type="non-terminal residue" evidence="2">
    <location>
        <position position="104"/>
    </location>
</feature>
<evidence type="ECO:0000313" key="3">
    <source>
        <dbReference type="Proteomes" id="UP000823775"/>
    </source>
</evidence>
<accession>A0ABS8RZ85</accession>
<gene>
    <name evidence="2" type="ORF">HAX54_013991</name>
</gene>
<reference evidence="2 3" key="1">
    <citation type="journal article" date="2021" name="BMC Genomics">
        <title>Datura genome reveals duplications of psychoactive alkaloid biosynthetic genes and high mutation rate following tissue culture.</title>
        <authorList>
            <person name="Rajewski A."/>
            <person name="Carter-House D."/>
            <person name="Stajich J."/>
            <person name="Litt A."/>
        </authorList>
    </citation>
    <scope>NUCLEOTIDE SEQUENCE [LARGE SCALE GENOMIC DNA]</scope>
    <source>
        <strain evidence="2">AR-01</strain>
    </source>
</reference>
<sequence length="104" mass="12193">MWTALLKWLLPKANRQLESRNSMAYWDDVQQQAKNSVMDMIILIILWTILLSIGRTLMDSEKHEIMFQGNNKEITFKVGKGHLSPKSYRNTLVIEDVDVEDDFH</sequence>
<protein>
    <submittedName>
        <fullName evidence="2">Uncharacterized protein</fullName>
    </submittedName>
</protein>
<evidence type="ECO:0000256" key="1">
    <source>
        <dbReference type="SAM" id="Phobius"/>
    </source>
</evidence>
<keyword evidence="1" id="KW-1133">Transmembrane helix</keyword>
<keyword evidence="3" id="KW-1185">Reference proteome</keyword>